<proteinExistence type="predicted"/>
<protein>
    <submittedName>
        <fullName evidence="2">Uncharacterized protein</fullName>
    </submittedName>
</protein>
<comment type="caution">
    <text evidence="2">The sequence shown here is derived from an EMBL/GenBank/DDBJ whole genome shotgun (WGS) entry which is preliminary data.</text>
</comment>
<organism evidence="2 3">
    <name type="scientific">Morganella psychrotolerans</name>
    <dbReference type="NCBI Taxonomy" id="368603"/>
    <lineage>
        <taxon>Bacteria</taxon>
        <taxon>Pseudomonadati</taxon>
        <taxon>Pseudomonadota</taxon>
        <taxon>Gammaproteobacteria</taxon>
        <taxon>Enterobacterales</taxon>
        <taxon>Morganellaceae</taxon>
        <taxon>Morganella</taxon>
    </lineage>
</organism>
<sequence>MGRFADINIKNNTDNINVVQSNSGGYNIQNTQVINKTINNNHKKSTDSDGNPIVVGSAVAVIFIVSLLAWLFF</sequence>
<evidence type="ECO:0000313" key="2">
    <source>
        <dbReference type="EMBL" id="OBU09931.1"/>
    </source>
</evidence>
<reference evidence="2 3" key="1">
    <citation type="submission" date="2016-06" db="EMBL/GenBank/DDBJ databases">
        <authorList>
            <person name="Kjaerup R.B."/>
            <person name="Dalgaard T.S."/>
            <person name="Juul-Madsen H.R."/>
        </authorList>
    </citation>
    <scope>NUCLEOTIDE SEQUENCE [LARGE SCALE GENOMIC DNA]</scope>
    <source>
        <strain evidence="2 3">GCSL-Mp3</strain>
    </source>
</reference>
<keyword evidence="1" id="KW-0472">Membrane</keyword>
<keyword evidence="1" id="KW-0812">Transmembrane</keyword>
<accession>A0A1B8HKU3</accession>
<dbReference type="EMBL" id="LZEX01000006">
    <property type="protein sequence ID" value="OBU09931.1"/>
    <property type="molecule type" value="Genomic_DNA"/>
</dbReference>
<dbReference type="RefSeq" id="WP_067422305.1">
    <property type="nucleotide sequence ID" value="NZ_LZEX01000006.1"/>
</dbReference>
<gene>
    <name evidence="2" type="ORF">AYY17_17055</name>
</gene>
<feature type="transmembrane region" description="Helical" evidence="1">
    <location>
        <begin position="53"/>
        <end position="72"/>
    </location>
</feature>
<dbReference type="AlphaFoldDB" id="A0A1B8HKU3"/>
<dbReference type="Proteomes" id="UP000092247">
    <property type="component" value="Unassembled WGS sequence"/>
</dbReference>
<name>A0A1B8HKU3_9GAMM</name>
<evidence type="ECO:0000256" key="1">
    <source>
        <dbReference type="SAM" id="Phobius"/>
    </source>
</evidence>
<keyword evidence="1" id="KW-1133">Transmembrane helix</keyword>
<evidence type="ECO:0000313" key="3">
    <source>
        <dbReference type="Proteomes" id="UP000092247"/>
    </source>
</evidence>